<accession>A0A1I4QEX2</accession>
<keyword evidence="3" id="KW-1185">Reference proteome</keyword>
<protein>
    <submittedName>
        <fullName evidence="2">Uncharacterized protein</fullName>
    </submittedName>
</protein>
<dbReference type="AlphaFoldDB" id="A0A1I4QEX2"/>
<feature type="compositionally biased region" description="Pro residues" evidence="1">
    <location>
        <begin position="23"/>
        <end position="56"/>
    </location>
</feature>
<dbReference type="Proteomes" id="UP000199470">
    <property type="component" value="Unassembled WGS sequence"/>
</dbReference>
<evidence type="ECO:0000313" key="3">
    <source>
        <dbReference type="Proteomes" id="UP000199470"/>
    </source>
</evidence>
<evidence type="ECO:0000256" key="1">
    <source>
        <dbReference type="SAM" id="MobiDB-lite"/>
    </source>
</evidence>
<feature type="compositionally biased region" description="Basic and acidic residues" evidence="1">
    <location>
        <begin position="1"/>
        <end position="13"/>
    </location>
</feature>
<dbReference type="STRING" id="758825.SAMN02982985_03856"/>
<dbReference type="RefSeq" id="WP_174900590.1">
    <property type="nucleotide sequence ID" value="NZ_FOTW01000019.1"/>
</dbReference>
<dbReference type="EMBL" id="FOTW01000019">
    <property type="protein sequence ID" value="SFM38153.1"/>
    <property type="molecule type" value="Genomic_DNA"/>
</dbReference>
<gene>
    <name evidence="2" type="ORF">SAMN02982985_03856</name>
</gene>
<proteinExistence type="predicted"/>
<name>A0A1I4QEX2_9BURK</name>
<reference evidence="2 3" key="1">
    <citation type="submission" date="2016-10" db="EMBL/GenBank/DDBJ databases">
        <authorList>
            <person name="de Groot N.N."/>
        </authorList>
    </citation>
    <scope>NUCLEOTIDE SEQUENCE [LARGE SCALE GENOMIC DNA]</scope>
    <source>
        <strain evidence="2 3">ATCC 43154</strain>
    </source>
</reference>
<feature type="region of interest" description="Disordered" evidence="1">
    <location>
        <begin position="1"/>
        <end position="56"/>
    </location>
</feature>
<sequence>MFDDIAGKYEHHQQPLRAHRAPDPAPVDEPVPEPPAHPHQPHPLPQDDPVPDHNPS</sequence>
<evidence type="ECO:0000313" key="2">
    <source>
        <dbReference type="EMBL" id="SFM38153.1"/>
    </source>
</evidence>
<organism evidence="2 3">
    <name type="scientific">Rugamonas rubra</name>
    <dbReference type="NCBI Taxonomy" id="758825"/>
    <lineage>
        <taxon>Bacteria</taxon>
        <taxon>Pseudomonadati</taxon>
        <taxon>Pseudomonadota</taxon>
        <taxon>Betaproteobacteria</taxon>
        <taxon>Burkholderiales</taxon>
        <taxon>Oxalobacteraceae</taxon>
        <taxon>Telluria group</taxon>
        <taxon>Rugamonas</taxon>
    </lineage>
</organism>